<evidence type="ECO:0008006" key="6">
    <source>
        <dbReference type="Google" id="ProtNLM"/>
    </source>
</evidence>
<protein>
    <recommendedName>
        <fullName evidence="6">WD40 repeat-like protein</fullName>
    </recommendedName>
</protein>
<dbReference type="PRINTS" id="PR00320">
    <property type="entry name" value="GPROTEINBRPT"/>
</dbReference>
<gene>
    <name evidence="4" type="ORF">PAXRUDRAFT_829277</name>
</gene>
<dbReference type="EMBL" id="KN825211">
    <property type="protein sequence ID" value="KIK93124.1"/>
    <property type="molecule type" value="Genomic_DNA"/>
</dbReference>
<dbReference type="InterPro" id="IPR001680">
    <property type="entry name" value="WD40_rpt"/>
</dbReference>
<dbReference type="PROSITE" id="PS50082">
    <property type="entry name" value="WD_REPEATS_2"/>
    <property type="match status" value="5"/>
</dbReference>
<evidence type="ECO:0000313" key="5">
    <source>
        <dbReference type="Proteomes" id="UP000054538"/>
    </source>
</evidence>
<feature type="repeat" description="WD" evidence="3">
    <location>
        <begin position="280"/>
        <end position="313"/>
    </location>
</feature>
<organism evidence="4 5">
    <name type="scientific">Paxillus rubicundulus Ve08.2h10</name>
    <dbReference type="NCBI Taxonomy" id="930991"/>
    <lineage>
        <taxon>Eukaryota</taxon>
        <taxon>Fungi</taxon>
        <taxon>Dikarya</taxon>
        <taxon>Basidiomycota</taxon>
        <taxon>Agaricomycotina</taxon>
        <taxon>Agaricomycetes</taxon>
        <taxon>Agaricomycetidae</taxon>
        <taxon>Boletales</taxon>
        <taxon>Paxilineae</taxon>
        <taxon>Paxillaceae</taxon>
        <taxon>Paxillus</taxon>
    </lineage>
</organism>
<dbReference type="PROSITE" id="PS50294">
    <property type="entry name" value="WD_REPEATS_REGION"/>
    <property type="match status" value="5"/>
</dbReference>
<dbReference type="SUPFAM" id="SSF50978">
    <property type="entry name" value="WD40 repeat-like"/>
    <property type="match status" value="1"/>
</dbReference>
<dbReference type="STRING" id="930991.A0A0D0E099"/>
<dbReference type="AlphaFoldDB" id="A0A0D0E099"/>
<evidence type="ECO:0000256" key="1">
    <source>
        <dbReference type="ARBA" id="ARBA00022574"/>
    </source>
</evidence>
<feature type="repeat" description="WD" evidence="3">
    <location>
        <begin position="61"/>
        <end position="102"/>
    </location>
</feature>
<dbReference type="PANTHER" id="PTHR19848">
    <property type="entry name" value="WD40 REPEAT PROTEIN"/>
    <property type="match status" value="1"/>
</dbReference>
<evidence type="ECO:0000256" key="3">
    <source>
        <dbReference type="PROSITE-ProRule" id="PRU00221"/>
    </source>
</evidence>
<feature type="repeat" description="WD" evidence="3">
    <location>
        <begin position="238"/>
        <end position="279"/>
    </location>
</feature>
<dbReference type="SMART" id="SM00320">
    <property type="entry name" value="WD40"/>
    <property type="match status" value="7"/>
</dbReference>
<dbReference type="CDD" id="cd00200">
    <property type="entry name" value="WD40"/>
    <property type="match status" value="1"/>
</dbReference>
<dbReference type="InterPro" id="IPR020472">
    <property type="entry name" value="WD40_PAC1"/>
</dbReference>
<dbReference type="Proteomes" id="UP000054538">
    <property type="component" value="Unassembled WGS sequence"/>
</dbReference>
<accession>A0A0D0E099</accession>
<dbReference type="PANTHER" id="PTHR19848:SF8">
    <property type="entry name" value="F-BOX AND WD REPEAT DOMAIN CONTAINING 7"/>
    <property type="match status" value="1"/>
</dbReference>
<dbReference type="InParanoid" id="A0A0D0E099"/>
<reference evidence="4 5" key="1">
    <citation type="submission" date="2014-04" db="EMBL/GenBank/DDBJ databases">
        <authorList>
            <consortium name="DOE Joint Genome Institute"/>
            <person name="Kuo A."/>
            <person name="Kohler A."/>
            <person name="Jargeat P."/>
            <person name="Nagy L.G."/>
            <person name="Floudas D."/>
            <person name="Copeland A."/>
            <person name="Barry K.W."/>
            <person name="Cichocki N."/>
            <person name="Veneault-Fourrey C."/>
            <person name="LaButti K."/>
            <person name="Lindquist E.A."/>
            <person name="Lipzen A."/>
            <person name="Lundell T."/>
            <person name="Morin E."/>
            <person name="Murat C."/>
            <person name="Sun H."/>
            <person name="Tunlid A."/>
            <person name="Henrissat B."/>
            <person name="Grigoriev I.V."/>
            <person name="Hibbett D.S."/>
            <person name="Martin F."/>
            <person name="Nordberg H.P."/>
            <person name="Cantor M.N."/>
            <person name="Hua S.X."/>
        </authorList>
    </citation>
    <scope>NUCLEOTIDE SEQUENCE [LARGE SCALE GENOMIC DNA]</scope>
    <source>
        <strain evidence="4 5">Ve08.2h10</strain>
    </source>
</reference>
<keyword evidence="1 3" id="KW-0853">WD repeat</keyword>
<dbReference type="PROSITE" id="PS00678">
    <property type="entry name" value="WD_REPEATS_1"/>
    <property type="match status" value="3"/>
</dbReference>
<sequence>MSKTSEKSIDLTAKPLTTISGHEDRIRSIEYLPGGTRIVTCSLDKTVRIWDVETSEQEGISMQHEDQISSLAVTRAGTRILSGSEDNGIRVWDVETQELVEEWGIHTDNILCIAISPDDRLAASSGRSGMIVIREMRDDGEIKHSINADDVVHSLCFSPNGEKLACIVGIDSLLGKPGVIHVYDVQSGELVLGPIKGHTEPIVCLLWSLDGFQLFSASDDHTIRHWDSDTGESIGEPWKSHTHCVESLSLSPDGTKLASSSRDKTVRFWDARSGDPIEQLFRHDDVVNAVTFSPSGEFVASGGWDNKVSIWRVPWWDDIQKQTHKSFLDRPAVLVPNDLSNNKPQGELDFFDLPLGRRPIIPSSRLRRHPTDSTTVPITIRVQRFMRGFFARRSSSPAQAIELQPTREHHFWKFPSRIPLTEVAAGHAKNVTWFVQFTEGSSDLKCFT</sequence>
<feature type="repeat" description="WD" evidence="3">
    <location>
        <begin position="195"/>
        <end position="236"/>
    </location>
</feature>
<feature type="repeat" description="WD" evidence="3">
    <location>
        <begin position="19"/>
        <end position="60"/>
    </location>
</feature>
<dbReference type="Pfam" id="PF00400">
    <property type="entry name" value="WD40"/>
    <property type="match status" value="6"/>
</dbReference>
<dbReference type="InterPro" id="IPR019775">
    <property type="entry name" value="WD40_repeat_CS"/>
</dbReference>
<dbReference type="OrthoDB" id="3203311at2759"/>
<evidence type="ECO:0000313" key="4">
    <source>
        <dbReference type="EMBL" id="KIK93124.1"/>
    </source>
</evidence>
<dbReference type="Gene3D" id="2.130.10.10">
    <property type="entry name" value="YVTN repeat-like/Quinoprotein amine dehydrogenase"/>
    <property type="match status" value="2"/>
</dbReference>
<dbReference type="InterPro" id="IPR036322">
    <property type="entry name" value="WD40_repeat_dom_sf"/>
</dbReference>
<dbReference type="InterPro" id="IPR015943">
    <property type="entry name" value="WD40/YVTN_repeat-like_dom_sf"/>
</dbReference>
<evidence type="ECO:0000256" key="2">
    <source>
        <dbReference type="ARBA" id="ARBA00022737"/>
    </source>
</evidence>
<name>A0A0D0E099_9AGAM</name>
<dbReference type="HOGENOM" id="CLU_000288_57_33_1"/>
<keyword evidence="2" id="KW-0677">Repeat</keyword>
<proteinExistence type="predicted"/>
<reference evidence="5" key="2">
    <citation type="submission" date="2015-01" db="EMBL/GenBank/DDBJ databases">
        <title>Evolutionary Origins and Diversification of the Mycorrhizal Mutualists.</title>
        <authorList>
            <consortium name="DOE Joint Genome Institute"/>
            <consortium name="Mycorrhizal Genomics Consortium"/>
            <person name="Kohler A."/>
            <person name="Kuo A."/>
            <person name="Nagy L.G."/>
            <person name="Floudas D."/>
            <person name="Copeland A."/>
            <person name="Barry K.W."/>
            <person name="Cichocki N."/>
            <person name="Veneault-Fourrey C."/>
            <person name="LaButti K."/>
            <person name="Lindquist E.A."/>
            <person name="Lipzen A."/>
            <person name="Lundell T."/>
            <person name="Morin E."/>
            <person name="Murat C."/>
            <person name="Riley R."/>
            <person name="Ohm R."/>
            <person name="Sun H."/>
            <person name="Tunlid A."/>
            <person name="Henrissat B."/>
            <person name="Grigoriev I.V."/>
            <person name="Hibbett D.S."/>
            <person name="Martin F."/>
        </authorList>
    </citation>
    <scope>NUCLEOTIDE SEQUENCE [LARGE SCALE GENOMIC DNA]</scope>
    <source>
        <strain evidence="5">Ve08.2h10</strain>
    </source>
</reference>
<keyword evidence="5" id="KW-1185">Reference proteome</keyword>